<accession>A0A9X4RQA9</accession>
<keyword evidence="1" id="KW-0472">Membrane</keyword>
<sequence length="71" mass="7087">MKNTLQKQGLGLGELDQAAIGEGVSQAGVGVILALATLIGLWGIACLIGGMSSMGGIMELGRGWLTAVTGM</sequence>
<dbReference type="AlphaFoldDB" id="A0A9X4RQA9"/>
<dbReference type="RefSeq" id="WP_307633061.1">
    <property type="nucleotide sequence ID" value="NZ_JAPHEH010000001.1"/>
</dbReference>
<evidence type="ECO:0000313" key="3">
    <source>
        <dbReference type="Proteomes" id="UP001154240"/>
    </source>
</evidence>
<keyword evidence="3" id="KW-1185">Reference proteome</keyword>
<dbReference type="Proteomes" id="UP001154240">
    <property type="component" value="Unassembled WGS sequence"/>
</dbReference>
<protein>
    <submittedName>
        <fullName evidence="2">Uncharacterized protein</fullName>
    </submittedName>
</protein>
<reference evidence="2" key="2">
    <citation type="submission" date="2022-10" db="EMBL/GenBank/DDBJ databases">
        <authorList>
            <person name="Aronson H.S."/>
        </authorList>
    </citation>
    <scope>NUCLEOTIDE SEQUENCE</scope>
    <source>
        <strain evidence="2">RS19-109</strain>
    </source>
</reference>
<evidence type="ECO:0000313" key="2">
    <source>
        <dbReference type="EMBL" id="MDG4476092.1"/>
    </source>
</evidence>
<dbReference type="EMBL" id="JAPHEH010000001">
    <property type="protein sequence ID" value="MDG4476092.1"/>
    <property type="molecule type" value="Genomic_DNA"/>
</dbReference>
<reference evidence="2" key="1">
    <citation type="journal article" date="2022" name="bioRxiv">
        <title>Thiovibrio frasassiensisgen. nov., sp. nov., an autotrophic, elemental sulfur disproportionating bacterium isolated from sulfidic karst sediment, and proposal of Thiovibrionaceae fam. nov.</title>
        <authorList>
            <person name="Aronson H."/>
            <person name="Thomas C."/>
            <person name="Bhattacharyya M."/>
            <person name="Eckstein S."/>
            <person name="Jensen S."/>
            <person name="Barco R."/>
            <person name="Macalady J."/>
            <person name="Amend J."/>
        </authorList>
    </citation>
    <scope>NUCLEOTIDE SEQUENCE</scope>
    <source>
        <strain evidence="2">RS19-109</strain>
    </source>
</reference>
<keyword evidence="1" id="KW-0812">Transmembrane</keyword>
<keyword evidence="1" id="KW-1133">Transmembrane helix</keyword>
<proteinExistence type="predicted"/>
<feature type="transmembrane region" description="Helical" evidence="1">
    <location>
        <begin position="27"/>
        <end position="48"/>
    </location>
</feature>
<organism evidence="2 3">
    <name type="scientific">Thiovibrio frasassiensis</name>
    <dbReference type="NCBI Taxonomy" id="2984131"/>
    <lineage>
        <taxon>Bacteria</taxon>
        <taxon>Pseudomonadati</taxon>
        <taxon>Thermodesulfobacteriota</taxon>
        <taxon>Desulfobulbia</taxon>
        <taxon>Desulfobulbales</taxon>
        <taxon>Thiovibrionaceae</taxon>
        <taxon>Thiovibrio</taxon>
    </lineage>
</organism>
<evidence type="ECO:0000256" key="1">
    <source>
        <dbReference type="SAM" id="Phobius"/>
    </source>
</evidence>
<name>A0A9X4RQA9_9BACT</name>
<gene>
    <name evidence="2" type="ORF">OLX77_07985</name>
</gene>
<comment type="caution">
    <text evidence="2">The sequence shown here is derived from an EMBL/GenBank/DDBJ whole genome shotgun (WGS) entry which is preliminary data.</text>
</comment>